<evidence type="ECO:0000313" key="3">
    <source>
        <dbReference type="Proteomes" id="UP000708208"/>
    </source>
</evidence>
<protein>
    <submittedName>
        <fullName evidence="2">Uncharacterized protein</fullName>
    </submittedName>
</protein>
<comment type="caution">
    <text evidence="2">The sequence shown here is derived from an EMBL/GenBank/DDBJ whole genome shotgun (WGS) entry which is preliminary data.</text>
</comment>
<organism evidence="2 3">
    <name type="scientific">Allacma fusca</name>
    <dbReference type="NCBI Taxonomy" id="39272"/>
    <lineage>
        <taxon>Eukaryota</taxon>
        <taxon>Metazoa</taxon>
        <taxon>Ecdysozoa</taxon>
        <taxon>Arthropoda</taxon>
        <taxon>Hexapoda</taxon>
        <taxon>Collembola</taxon>
        <taxon>Symphypleona</taxon>
        <taxon>Sminthuridae</taxon>
        <taxon>Allacma</taxon>
    </lineage>
</organism>
<gene>
    <name evidence="2" type="ORF">AFUS01_LOCUS5512</name>
</gene>
<name>A0A8J2JKL3_9HEXA</name>
<feature type="compositionally biased region" description="Basic and acidic residues" evidence="1">
    <location>
        <begin position="59"/>
        <end position="71"/>
    </location>
</feature>
<feature type="compositionally biased region" description="Polar residues" evidence="1">
    <location>
        <begin position="79"/>
        <end position="91"/>
    </location>
</feature>
<reference evidence="2" key="1">
    <citation type="submission" date="2021-06" db="EMBL/GenBank/DDBJ databases">
        <authorList>
            <person name="Hodson N. C."/>
            <person name="Mongue J. A."/>
            <person name="Jaron S. K."/>
        </authorList>
    </citation>
    <scope>NUCLEOTIDE SEQUENCE</scope>
</reference>
<evidence type="ECO:0000313" key="2">
    <source>
        <dbReference type="EMBL" id="CAG7715979.1"/>
    </source>
</evidence>
<dbReference type="Proteomes" id="UP000708208">
    <property type="component" value="Unassembled WGS sequence"/>
</dbReference>
<dbReference type="AlphaFoldDB" id="A0A8J2JKL3"/>
<proteinExistence type="predicted"/>
<dbReference type="EMBL" id="CAJVCH010035117">
    <property type="protein sequence ID" value="CAG7715979.1"/>
    <property type="molecule type" value="Genomic_DNA"/>
</dbReference>
<keyword evidence="3" id="KW-1185">Reference proteome</keyword>
<sequence length="461" mass="52638">MRGMSKMTCGLIHHQKCSDFLGDCKLCELLGFWIILNVQPFTTMNKDVVERWIQGTMEASKENNSSKHFGGDETWLEPNGNSNQEDNNPRTITDPYAGLLMSESNKTTIRNIQLRQLARDHPHTRDFYNLTVEIRKANQQSNQGEVTKLMGKLYPLYRLDDGLDEFQRQGPFSEETLSKCLGSLKINTGAGPKTILDPELCDRLKQMAPSKPNPGPGKVNLNSAQLRYVFMQIELLYRYLLDYEEAEARISLLRYRSDYDLNLKNESLLCAKEIVLNKRLLRNMLTVDKGKMVVCRLLPAFHPAVAIKVLSSFVDLIPEWKFDTSQKAHKIYTCFSYCICEANESNFKAVLEAGTEDVIRQLTSTELGMSFLTLVLNQGQELYNKTQDKLGYFAILWTNFFNIISNIIGSLENLCVPYEVFPAFTENLKRGNNFTSEDIRELWFGLEKIFCDNGAIISSDA</sequence>
<evidence type="ECO:0000256" key="1">
    <source>
        <dbReference type="SAM" id="MobiDB-lite"/>
    </source>
</evidence>
<accession>A0A8J2JKL3</accession>
<feature type="region of interest" description="Disordered" evidence="1">
    <location>
        <begin position="59"/>
        <end position="92"/>
    </location>
</feature>